<comment type="caution">
    <text evidence="1">The sequence shown here is derived from an EMBL/GenBank/DDBJ whole genome shotgun (WGS) entry which is preliminary data.</text>
</comment>
<accession>A0A1R1QKA7</accession>
<organism evidence="1 2">
    <name type="scientific">Bacillus swezeyi</name>
    <dbReference type="NCBI Taxonomy" id="1925020"/>
    <lineage>
        <taxon>Bacteria</taxon>
        <taxon>Bacillati</taxon>
        <taxon>Bacillota</taxon>
        <taxon>Bacilli</taxon>
        <taxon>Bacillales</taxon>
        <taxon>Bacillaceae</taxon>
        <taxon>Bacillus</taxon>
    </lineage>
</organism>
<reference evidence="1 2" key="1">
    <citation type="submission" date="2017-01" db="EMBL/GenBank/DDBJ databases">
        <title>Bacillus phylogenomics.</title>
        <authorList>
            <person name="Dunlap C."/>
        </authorList>
    </citation>
    <scope>NUCLEOTIDE SEQUENCE [LARGE SCALE GENOMIC DNA]</scope>
    <source>
        <strain evidence="1 2">NRRL B-41282</strain>
    </source>
</reference>
<keyword evidence="2" id="KW-1185">Reference proteome</keyword>
<gene>
    <name evidence="1" type="ORF">BW143_12530</name>
</gene>
<dbReference type="Proteomes" id="UP000187367">
    <property type="component" value="Unassembled WGS sequence"/>
</dbReference>
<proteinExistence type="predicted"/>
<dbReference type="AlphaFoldDB" id="A0A1R1QKA7"/>
<protein>
    <submittedName>
        <fullName evidence="1">Uncharacterized protein</fullName>
    </submittedName>
</protein>
<sequence>MGKVFFELAERYKTFLHLKENFNKSLVIENPAGNITAMLRQMGHPSVMTDYSLYLYIKTKIPGG</sequence>
<dbReference type="EMBL" id="MTJL01000023">
    <property type="protein sequence ID" value="OMI05038.1"/>
    <property type="molecule type" value="Genomic_DNA"/>
</dbReference>
<name>A0A1R1QKA7_9BACI</name>
<evidence type="ECO:0000313" key="2">
    <source>
        <dbReference type="Proteomes" id="UP000187367"/>
    </source>
</evidence>
<evidence type="ECO:0000313" key="1">
    <source>
        <dbReference type="EMBL" id="OMI05038.1"/>
    </source>
</evidence>